<sequence>MLKKRPRFSVPHRTRFPVFALVLNASKLCFWLLPVGTTGFVFGRFRRMEPPCQKRNKCTRVLPLAFVGPMMEQNYSVFQRTKPLRCGIWAQIRLLKWLHTMLR</sequence>
<accession>A0A5J4N8W5</accession>
<dbReference type="EMBL" id="QNGE01005812">
    <property type="protein sequence ID" value="KAA3671788.1"/>
    <property type="molecule type" value="Genomic_DNA"/>
</dbReference>
<dbReference type="AlphaFoldDB" id="A0A5J4N8W5"/>
<evidence type="ECO:0000313" key="3">
    <source>
        <dbReference type="Proteomes" id="UP000324629"/>
    </source>
</evidence>
<proteinExistence type="predicted"/>
<reference evidence="2 3" key="1">
    <citation type="journal article" date="2019" name="Gigascience">
        <title>Whole-genome sequence of the oriental lung fluke Paragonimus westermani.</title>
        <authorList>
            <person name="Oey H."/>
            <person name="Zakrzewski M."/>
            <person name="Narain K."/>
            <person name="Devi K.R."/>
            <person name="Agatsuma T."/>
            <person name="Nawaratna S."/>
            <person name="Gobert G.N."/>
            <person name="Jones M.K."/>
            <person name="Ragan M.A."/>
            <person name="McManus D.P."/>
            <person name="Krause L."/>
        </authorList>
    </citation>
    <scope>NUCLEOTIDE SEQUENCE [LARGE SCALE GENOMIC DNA]</scope>
    <source>
        <strain evidence="2 3">IND2009</strain>
    </source>
</reference>
<gene>
    <name evidence="2" type="ORF">DEA37_0001296</name>
</gene>
<protein>
    <submittedName>
        <fullName evidence="2">Uncharacterized protein</fullName>
    </submittedName>
</protein>
<organism evidence="2 3">
    <name type="scientific">Paragonimus westermani</name>
    <dbReference type="NCBI Taxonomy" id="34504"/>
    <lineage>
        <taxon>Eukaryota</taxon>
        <taxon>Metazoa</taxon>
        <taxon>Spiralia</taxon>
        <taxon>Lophotrochozoa</taxon>
        <taxon>Platyhelminthes</taxon>
        <taxon>Trematoda</taxon>
        <taxon>Digenea</taxon>
        <taxon>Plagiorchiida</taxon>
        <taxon>Troglotremata</taxon>
        <taxon>Troglotrematidae</taxon>
        <taxon>Paragonimus</taxon>
    </lineage>
</organism>
<name>A0A5J4N8W5_9TREM</name>
<keyword evidence="1" id="KW-0472">Membrane</keyword>
<comment type="caution">
    <text evidence="2">The sequence shown here is derived from an EMBL/GenBank/DDBJ whole genome shotgun (WGS) entry which is preliminary data.</text>
</comment>
<keyword evidence="1" id="KW-1133">Transmembrane helix</keyword>
<keyword evidence="3" id="KW-1185">Reference proteome</keyword>
<evidence type="ECO:0000256" key="1">
    <source>
        <dbReference type="SAM" id="Phobius"/>
    </source>
</evidence>
<dbReference type="Proteomes" id="UP000324629">
    <property type="component" value="Unassembled WGS sequence"/>
</dbReference>
<evidence type="ECO:0000313" key="2">
    <source>
        <dbReference type="EMBL" id="KAA3671788.1"/>
    </source>
</evidence>
<feature type="transmembrane region" description="Helical" evidence="1">
    <location>
        <begin position="20"/>
        <end position="45"/>
    </location>
</feature>
<keyword evidence="1" id="KW-0812">Transmembrane</keyword>